<feature type="chain" id="PRO_5045568345" evidence="1">
    <location>
        <begin position="22"/>
        <end position="161"/>
    </location>
</feature>
<comment type="caution">
    <text evidence="2">The sequence shown here is derived from an EMBL/GenBank/DDBJ whole genome shotgun (WGS) entry which is preliminary data.</text>
</comment>
<dbReference type="RefSeq" id="WP_320424028.1">
    <property type="nucleotide sequence ID" value="NZ_JAXCLA010000005.1"/>
</dbReference>
<name>A0ABU5DKA3_9BURK</name>
<keyword evidence="3" id="KW-1185">Reference proteome</keyword>
<keyword evidence="1" id="KW-0732">Signal</keyword>
<accession>A0ABU5DKA3</accession>
<dbReference type="Proteomes" id="UP001285263">
    <property type="component" value="Unassembled WGS sequence"/>
</dbReference>
<dbReference type="EMBL" id="JAXCLA010000005">
    <property type="protein sequence ID" value="MDY0746130.1"/>
    <property type="molecule type" value="Genomic_DNA"/>
</dbReference>
<evidence type="ECO:0000313" key="2">
    <source>
        <dbReference type="EMBL" id="MDY0746130.1"/>
    </source>
</evidence>
<sequence>MKIAKTVVMLTLALSGAWVSAAVEVSFVKPDQFIDIEGANFRRQDDYLEALQKHFQKVGETTLPGKDLKIEITDVDLAGRVEPRRNGTDIRILRDRADGPSIQLRYVVSENGVELRRGESRLRDLAYMTGFNSYSDGDPLRYEKRMIDNWFKQEFGPANAK</sequence>
<dbReference type="InterPro" id="IPR021557">
    <property type="entry name" value="DUF3016"/>
</dbReference>
<reference evidence="2 3" key="1">
    <citation type="submission" date="2023-11" db="EMBL/GenBank/DDBJ databases">
        <title>Paucibacter sp. nov., isolated from fresh soil in Korea.</title>
        <authorList>
            <person name="Le N.T.T."/>
        </authorList>
    </citation>
    <scope>NUCLEOTIDE SEQUENCE [LARGE SCALE GENOMIC DNA]</scope>
    <source>
        <strain evidence="2 3">R3-3</strain>
    </source>
</reference>
<feature type="signal peptide" evidence="1">
    <location>
        <begin position="1"/>
        <end position="21"/>
    </location>
</feature>
<proteinExistence type="predicted"/>
<evidence type="ECO:0000256" key="1">
    <source>
        <dbReference type="SAM" id="SignalP"/>
    </source>
</evidence>
<organism evidence="2 3">
    <name type="scientific">Roseateles agri</name>
    <dbReference type="NCBI Taxonomy" id="3098619"/>
    <lineage>
        <taxon>Bacteria</taxon>
        <taxon>Pseudomonadati</taxon>
        <taxon>Pseudomonadota</taxon>
        <taxon>Betaproteobacteria</taxon>
        <taxon>Burkholderiales</taxon>
        <taxon>Sphaerotilaceae</taxon>
        <taxon>Roseateles</taxon>
    </lineage>
</organism>
<evidence type="ECO:0000313" key="3">
    <source>
        <dbReference type="Proteomes" id="UP001285263"/>
    </source>
</evidence>
<protein>
    <submittedName>
        <fullName evidence="2">DUF3016 domain-containing protein</fullName>
    </submittedName>
</protein>
<gene>
    <name evidence="2" type="ORF">SNE35_16550</name>
</gene>
<dbReference type="Pfam" id="PF11454">
    <property type="entry name" value="DUF3016"/>
    <property type="match status" value="1"/>
</dbReference>